<comment type="caution">
    <text evidence="2">The sequence shown here is derived from an EMBL/GenBank/DDBJ whole genome shotgun (WGS) entry which is preliminary data.</text>
</comment>
<proteinExistence type="predicted"/>
<dbReference type="STRING" id="205917.A0A4Y9YT47"/>
<name>A0A4Y9YT47_9AGAM</name>
<keyword evidence="3" id="KW-1185">Reference proteome</keyword>
<evidence type="ECO:0000256" key="1">
    <source>
        <dbReference type="ARBA" id="ARBA00022801"/>
    </source>
</evidence>
<keyword evidence="1" id="KW-0378">Hydrolase</keyword>
<dbReference type="InterPro" id="IPR000560">
    <property type="entry name" value="His_Pase_clade-2"/>
</dbReference>
<evidence type="ECO:0008006" key="4">
    <source>
        <dbReference type="Google" id="ProtNLM"/>
    </source>
</evidence>
<dbReference type="InterPro" id="IPR029033">
    <property type="entry name" value="His_PPase_superfam"/>
</dbReference>
<dbReference type="Proteomes" id="UP000298327">
    <property type="component" value="Unassembled WGS sequence"/>
</dbReference>
<sequence length="573" mass="62002">MQEVYKASPLCSPSRLEPHDGKGLDTVTGCYTTGALRGLGSRSSRIVVCRLHNDLRIPPTPTSPRPISDPNFPVGSILGFAGPTPTGDEAEALATAPAFPKVETAYPLIQPDTADHQGSRFNVFHSWGNLAPWFSVDSSDYGLPGASPLIPKGCGITQAFLLYRHGARYPTGGSAPAVFAAKIHQAATGAGFTASGPLAFLNDWTYKMGEEILTPFGREQLLELGVGFRVNYGDLLKGFKDLPVFRTTTEARMLDSALNFAAGFFGVQQFTESYHQLIEIEQEGFNSTLQSGNVCPNSGNAIGGFGGVQSSKWSAIYTPPIIKRLSQFITGVNLTTSDIIGMQQACAYETNALGFSSFCDLFTEEEWKQYEYFNDVNFWYGNGPGNPTSAARGIGWIQELVSRLTQTRITDFDTAVNETIVTSPTLFPLNQPIYVDATHDNVLSTIVTALNLTSLAKNGPLPTDHIPADQTWFSSRVAPFSSNLVGQVLSCPASSQPTHIRFVLNDGVLPLTGIQGCTKNKDGLCDLPSFIKGMQARIAEVDFQFDCFANFTIPVPDNIMDGRFPPALRNMTG</sequence>
<dbReference type="Pfam" id="PF00328">
    <property type="entry name" value="His_Phos_2"/>
    <property type="match status" value="1"/>
</dbReference>
<dbReference type="PANTHER" id="PTHR20963:SF42">
    <property type="entry name" value="PHOSPHOGLYCERATE MUTASE-LIKE PROTEIN"/>
    <property type="match status" value="1"/>
</dbReference>
<dbReference type="GO" id="GO:0003993">
    <property type="term" value="F:acid phosphatase activity"/>
    <property type="evidence" value="ECO:0007669"/>
    <property type="project" value="TreeGrafter"/>
</dbReference>
<gene>
    <name evidence="2" type="ORF">EVG20_g5355</name>
</gene>
<dbReference type="PROSITE" id="PS00616">
    <property type="entry name" value="HIS_ACID_PHOSPHAT_1"/>
    <property type="match status" value="1"/>
</dbReference>
<dbReference type="AlphaFoldDB" id="A0A4Y9YT47"/>
<dbReference type="PANTHER" id="PTHR20963">
    <property type="entry name" value="MULTIPLE INOSITOL POLYPHOSPHATE PHOSPHATASE-RELATED"/>
    <property type="match status" value="1"/>
</dbReference>
<reference evidence="2 3" key="1">
    <citation type="submission" date="2019-02" db="EMBL/GenBank/DDBJ databases">
        <title>Genome sequencing of the rare red list fungi Dentipellis fragilis.</title>
        <authorList>
            <person name="Buettner E."/>
            <person name="Kellner H."/>
        </authorList>
    </citation>
    <scope>NUCLEOTIDE SEQUENCE [LARGE SCALE GENOMIC DNA]</scope>
    <source>
        <strain evidence="2 3">DSM 105465</strain>
    </source>
</reference>
<evidence type="ECO:0000313" key="2">
    <source>
        <dbReference type="EMBL" id="TFY65736.1"/>
    </source>
</evidence>
<dbReference type="EMBL" id="SEOQ01000313">
    <property type="protein sequence ID" value="TFY65736.1"/>
    <property type="molecule type" value="Genomic_DNA"/>
</dbReference>
<dbReference type="SUPFAM" id="SSF53254">
    <property type="entry name" value="Phosphoglycerate mutase-like"/>
    <property type="match status" value="1"/>
</dbReference>
<evidence type="ECO:0000313" key="3">
    <source>
        <dbReference type="Proteomes" id="UP000298327"/>
    </source>
</evidence>
<organism evidence="2 3">
    <name type="scientific">Dentipellis fragilis</name>
    <dbReference type="NCBI Taxonomy" id="205917"/>
    <lineage>
        <taxon>Eukaryota</taxon>
        <taxon>Fungi</taxon>
        <taxon>Dikarya</taxon>
        <taxon>Basidiomycota</taxon>
        <taxon>Agaricomycotina</taxon>
        <taxon>Agaricomycetes</taxon>
        <taxon>Russulales</taxon>
        <taxon>Hericiaceae</taxon>
        <taxon>Dentipellis</taxon>
    </lineage>
</organism>
<accession>A0A4Y9YT47</accession>
<dbReference type="OrthoDB" id="6509975at2759"/>
<dbReference type="CDD" id="cd07061">
    <property type="entry name" value="HP_HAP_like"/>
    <property type="match status" value="1"/>
</dbReference>
<protein>
    <recommendedName>
        <fullName evidence="4">3-phytase</fullName>
    </recommendedName>
</protein>
<dbReference type="Gene3D" id="3.40.50.1240">
    <property type="entry name" value="Phosphoglycerate mutase-like"/>
    <property type="match status" value="1"/>
</dbReference>
<dbReference type="InterPro" id="IPR033379">
    <property type="entry name" value="Acid_Pase_AS"/>
</dbReference>